<feature type="domain" description="Gp5/Type VI secretion system Vgr protein OB-fold" evidence="1">
    <location>
        <begin position="29"/>
        <end position="104"/>
    </location>
</feature>
<reference evidence="2" key="1">
    <citation type="submission" date="2021-05" db="EMBL/GenBank/DDBJ databases">
        <authorList>
            <person name="Pietrasiak N."/>
            <person name="Ward R."/>
            <person name="Stajich J.E."/>
            <person name="Kurbessoian T."/>
        </authorList>
    </citation>
    <scope>NUCLEOTIDE SEQUENCE</scope>
    <source>
        <strain evidence="2">GSE-NOS-MK-12-04C</strain>
    </source>
</reference>
<reference evidence="2" key="2">
    <citation type="journal article" date="2022" name="Microbiol. Resour. Announc.">
        <title>Metagenome Sequencing to Explore Phylogenomics of Terrestrial Cyanobacteria.</title>
        <authorList>
            <person name="Ward R.D."/>
            <person name="Stajich J.E."/>
            <person name="Johansen J.R."/>
            <person name="Huntemann M."/>
            <person name="Clum A."/>
            <person name="Foster B."/>
            <person name="Foster B."/>
            <person name="Roux S."/>
            <person name="Palaniappan K."/>
            <person name="Varghese N."/>
            <person name="Mukherjee S."/>
            <person name="Reddy T.B.K."/>
            <person name="Daum C."/>
            <person name="Copeland A."/>
            <person name="Chen I.A."/>
            <person name="Ivanova N.N."/>
            <person name="Kyrpides N.C."/>
            <person name="Shapiro N."/>
            <person name="Eloe-Fadrosh E.A."/>
            <person name="Pietrasiak N."/>
        </authorList>
    </citation>
    <scope>NUCLEOTIDE SEQUENCE</scope>
    <source>
        <strain evidence="2">GSE-NOS-MK-12-04C</strain>
    </source>
</reference>
<name>A0A951QRH9_9CYAN</name>
<accession>A0A951QRH9</accession>
<protein>
    <recommendedName>
        <fullName evidence="1">Gp5/Type VI secretion system Vgr protein OB-fold domain-containing protein</fullName>
    </recommendedName>
</protein>
<evidence type="ECO:0000313" key="2">
    <source>
        <dbReference type="EMBL" id="MBW4671119.1"/>
    </source>
</evidence>
<dbReference type="SUPFAM" id="SSF69255">
    <property type="entry name" value="gp5 N-terminal domain-like"/>
    <property type="match status" value="1"/>
</dbReference>
<evidence type="ECO:0000259" key="1">
    <source>
        <dbReference type="Pfam" id="PF04717"/>
    </source>
</evidence>
<comment type="caution">
    <text evidence="2">The sequence shown here is derived from an EMBL/GenBank/DDBJ whole genome shotgun (WGS) entry which is preliminary data.</text>
</comment>
<organism evidence="2 3">
    <name type="scientific">Cyanomargarita calcarea GSE-NOS-MK-12-04C</name>
    <dbReference type="NCBI Taxonomy" id="2839659"/>
    <lineage>
        <taxon>Bacteria</taxon>
        <taxon>Bacillati</taxon>
        <taxon>Cyanobacteriota</taxon>
        <taxon>Cyanophyceae</taxon>
        <taxon>Nostocales</taxon>
        <taxon>Cyanomargaritaceae</taxon>
        <taxon>Cyanomargarita</taxon>
    </lineage>
</organism>
<dbReference type="Proteomes" id="UP000729701">
    <property type="component" value="Unassembled WGS sequence"/>
</dbReference>
<proteinExistence type="predicted"/>
<evidence type="ECO:0000313" key="3">
    <source>
        <dbReference type="Proteomes" id="UP000729701"/>
    </source>
</evidence>
<dbReference type="Gene3D" id="2.40.50.230">
    <property type="entry name" value="Gp5 N-terminal domain"/>
    <property type="match status" value="1"/>
</dbReference>
<dbReference type="AlphaFoldDB" id="A0A951QRH9"/>
<dbReference type="InterPro" id="IPR037026">
    <property type="entry name" value="Vgr_OB-fold_dom_sf"/>
</dbReference>
<dbReference type="InterPro" id="IPR006531">
    <property type="entry name" value="Gp5/Vgr_OB"/>
</dbReference>
<dbReference type="Pfam" id="PF04717">
    <property type="entry name" value="Phage_base_V"/>
    <property type="match status" value="1"/>
</dbReference>
<dbReference type="EMBL" id="JAHHGZ010000039">
    <property type="protein sequence ID" value="MBW4671119.1"/>
    <property type="molecule type" value="Genomic_DNA"/>
</dbReference>
<sequence>MSIITSRQEQEQLLVGLAEQSRSQYFGKYRGIVEENNDSDNLGRIKAKVPEIYGDEQVSPWAWPVVPFAGQAHGLVLLPEVGDGVWMEFEAGDPSRPLWTGCWWASGEMPTVGKTDSRVLVTSGGHQIILDDGNQELKLVHSGGAEIKMTNTEITLKISSKQIKISAAGVDINNSAFKVT</sequence>
<gene>
    <name evidence="2" type="ORF">KME60_27770</name>
</gene>